<dbReference type="RefSeq" id="WP_344813676.1">
    <property type="nucleotide sequence ID" value="NZ_BAAAYX010000014.1"/>
</dbReference>
<gene>
    <name evidence="2" type="ORF">GCM10022204_34330</name>
</gene>
<dbReference type="SUPFAM" id="SSF51556">
    <property type="entry name" value="Metallo-dependent hydrolases"/>
    <property type="match status" value="1"/>
</dbReference>
<evidence type="ECO:0000313" key="2">
    <source>
        <dbReference type="EMBL" id="GAA3712551.1"/>
    </source>
</evidence>
<feature type="domain" description="Amidohydrolase-related" evidence="1">
    <location>
        <begin position="49"/>
        <end position="363"/>
    </location>
</feature>
<accession>A0ABP7E2L7</accession>
<dbReference type="PANTHER" id="PTHR43135:SF4">
    <property type="entry name" value="AMIDOHYDROLASE-RELATED DOMAIN-CONTAINING PROTEIN"/>
    <property type="match status" value="1"/>
</dbReference>
<dbReference type="InterPro" id="IPR006680">
    <property type="entry name" value="Amidohydro-rel"/>
</dbReference>
<sequence>MGAGVLGADRFHLSGVVLPDGEHRDLWVVDGVVREDPVRDAITLVGRGYLLPGLVDAHCHVGLESSGAVPDDVAEQHALAERAGGALLLRDAGSPADTRWIDDREDLPRLIRAGRHIARPKRYLRHYGAEVEPDALVAEVERQAARGDGWVKLVGDWIDRESGDLAPLWPVETARSAIDRAHQLGARVTAHAFGEQAAAELVAAGIDGIEHGTGIGPEVIAQMAERQVALVPTLLQLDNFETYAAQGEARFPRYATHMRALYARRLDTFAAAHDAGVPIYAGTDAGGYLPHGLVGQEIAALADILGPEGALAAGSWAARRWLGRPDTLTDGAPADLVVLDEDPRRDLEVLRRPRYVILRGRVVEAGA</sequence>
<dbReference type="InterPro" id="IPR011059">
    <property type="entry name" value="Metal-dep_hydrolase_composite"/>
</dbReference>
<organism evidence="2 3">
    <name type="scientific">Microlunatus aurantiacus</name>
    <dbReference type="NCBI Taxonomy" id="446786"/>
    <lineage>
        <taxon>Bacteria</taxon>
        <taxon>Bacillati</taxon>
        <taxon>Actinomycetota</taxon>
        <taxon>Actinomycetes</taxon>
        <taxon>Propionibacteriales</taxon>
        <taxon>Propionibacteriaceae</taxon>
        <taxon>Microlunatus</taxon>
    </lineage>
</organism>
<evidence type="ECO:0000313" key="3">
    <source>
        <dbReference type="Proteomes" id="UP001500051"/>
    </source>
</evidence>
<reference evidence="3" key="1">
    <citation type="journal article" date="2019" name="Int. J. Syst. Evol. Microbiol.">
        <title>The Global Catalogue of Microorganisms (GCM) 10K type strain sequencing project: providing services to taxonomists for standard genome sequencing and annotation.</title>
        <authorList>
            <consortium name="The Broad Institute Genomics Platform"/>
            <consortium name="The Broad Institute Genome Sequencing Center for Infectious Disease"/>
            <person name="Wu L."/>
            <person name="Ma J."/>
        </authorList>
    </citation>
    <scope>NUCLEOTIDE SEQUENCE [LARGE SCALE GENOMIC DNA]</scope>
    <source>
        <strain evidence="3">JCM 16548</strain>
    </source>
</reference>
<name>A0ABP7E2L7_9ACTN</name>
<evidence type="ECO:0000259" key="1">
    <source>
        <dbReference type="Pfam" id="PF01979"/>
    </source>
</evidence>
<dbReference type="PANTHER" id="PTHR43135">
    <property type="entry name" value="ALPHA-D-RIBOSE 1-METHYLPHOSPHONATE 5-TRIPHOSPHATE DIPHOSPHATASE"/>
    <property type="match status" value="1"/>
</dbReference>
<proteinExistence type="predicted"/>
<protein>
    <submittedName>
        <fullName evidence="2">Amidohydrolase family protein</fullName>
    </submittedName>
</protein>
<dbReference type="Pfam" id="PF01979">
    <property type="entry name" value="Amidohydro_1"/>
    <property type="match status" value="1"/>
</dbReference>
<dbReference type="InterPro" id="IPR051781">
    <property type="entry name" value="Metallo-dep_Hydrolase"/>
</dbReference>
<comment type="caution">
    <text evidence="2">The sequence shown here is derived from an EMBL/GenBank/DDBJ whole genome shotgun (WGS) entry which is preliminary data.</text>
</comment>
<dbReference type="Gene3D" id="2.30.40.10">
    <property type="entry name" value="Urease, subunit C, domain 1"/>
    <property type="match status" value="1"/>
</dbReference>
<dbReference type="SUPFAM" id="SSF51338">
    <property type="entry name" value="Composite domain of metallo-dependent hydrolases"/>
    <property type="match status" value="1"/>
</dbReference>
<dbReference type="EMBL" id="BAAAYX010000014">
    <property type="protein sequence ID" value="GAA3712551.1"/>
    <property type="molecule type" value="Genomic_DNA"/>
</dbReference>
<dbReference type="InterPro" id="IPR032466">
    <property type="entry name" value="Metal_Hydrolase"/>
</dbReference>
<keyword evidence="3" id="KW-1185">Reference proteome</keyword>
<dbReference type="Gene3D" id="3.20.20.140">
    <property type="entry name" value="Metal-dependent hydrolases"/>
    <property type="match status" value="1"/>
</dbReference>
<dbReference type="Proteomes" id="UP001500051">
    <property type="component" value="Unassembled WGS sequence"/>
</dbReference>